<evidence type="ECO:0000313" key="2">
    <source>
        <dbReference type="Proteomes" id="UP000582090"/>
    </source>
</evidence>
<dbReference type="AlphaFoldDB" id="A0A7W6CU46"/>
<gene>
    <name evidence="1" type="ORF">GGQ67_004895</name>
</gene>
<proteinExistence type="predicted"/>
<evidence type="ECO:0000313" key="1">
    <source>
        <dbReference type="EMBL" id="MBB3967198.1"/>
    </source>
</evidence>
<sequence>MRKHMSGDDKHALQRAFQERYPNRRDRRFYMSEFLKIKWVEIPDPRRVSAVESLAIMVLDPIYNRRK</sequence>
<comment type="caution">
    <text evidence="1">The sequence shown here is derived from an EMBL/GenBank/DDBJ whole genome shotgun (WGS) entry which is preliminary data.</text>
</comment>
<accession>A0A7W6CU46</accession>
<keyword evidence="2" id="KW-1185">Reference proteome</keyword>
<organism evidence="1 2">
    <name type="scientific">Rhizobium metallidurans</name>
    <dbReference type="NCBI Taxonomy" id="1265931"/>
    <lineage>
        <taxon>Bacteria</taxon>
        <taxon>Pseudomonadati</taxon>
        <taxon>Pseudomonadota</taxon>
        <taxon>Alphaproteobacteria</taxon>
        <taxon>Hyphomicrobiales</taxon>
        <taxon>Rhizobiaceae</taxon>
        <taxon>Rhizobium/Agrobacterium group</taxon>
        <taxon>Rhizobium</taxon>
    </lineage>
</organism>
<dbReference type="Proteomes" id="UP000582090">
    <property type="component" value="Unassembled WGS sequence"/>
</dbReference>
<dbReference type="EMBL" id="JACIDW010000035">
    <property type="protein sequence ID" value="MBB3967198.1"/>
    <property type="molecule type" value="Genomic_DNA"/>
</dbReference>
<reference evidence="1 2" key="1">
    <citation type="submission" date="2020-08" db="EMBL/GenBank/DDBJ databases">
        <title>Genomic Encyclopedia of Type Strains, Phase IV (KMG-IV): sequencing the most valuable type-strain genomes for metagenomic binning, comparative biology and taxonomic classification.</title>
        <authorList>
            <person name="Goeker M."/>
        </authorList>
    </citation>
    <scope>NUCLEOTIDE SEQUENCE [LARGE SCALE GENOMIC DNA]</scope>
    <source>
        <strain evidence="1 2">DSM 26575</strain>
    </source>
</reference>
<protein>
    <submittedName>
        <fullName evidence="1">Uncharacterized protein</fullName>
    </submittedName>
</protein>
<dbReference type="RefSeq" id="WP_183902620.1">
    <property type="nucleotide sequence ID" value="NZ_JACIDW010000035.1"/>
</dbReference>
<name>A0A7W6CU46_9HYPH</name>